<dbReference type="Proteomes" id="UP000036923">
    <property type="component" value="Unassembled WGS sequence"/>
</dbReference>
<accession>A0A0L6JRF8</accession>
<protein>
    <submittedName>
        <fullName evidence="3">Pyrrolysine biosynthesis protein PylD</fullName>
    </submittedName>
</protein>
<name>A0A0L6JRF8_9FIRM</name>
<dbReference type="Pfam" id="PF01488">
    <property type="entry name" value="Shikimate_DH"/>
    <property type="match status" value="1"/>
</dbReference>
<feature type="domain" description="Pyrrolysine biosynthesis protein PylD N-terminal" evidence="2">
    <location>
        <begin position="11"/>
        <end position="125"/>
    </location>
</feature>
<reference evidence="4" key="1">
    <citation type="submission" date="2015-07" db="EMBL/GenBank/DDBJ databases">
        <title>Near-Complete Genome Sequence of the Cellulolytic Bacterium Bacteroides (Pseudobacteroides) cellulosolvens ATCC 35603.</title>
        <authorList>
            <person name="Dassa B."/>
            <person name="Utturkar S.M."/>
            <person name="Klingeman D.M."/>
            <person name="Hurt R.A."/>
            <person name="Keller M."/>
            <person name="Xu J."/>
            <person name="Reddy Y.H.K."/>
            <person name="Borovok I."/>
            <person name="Grinberg I.R."/>
            <person name="Lamed R."/>
            <person name="Zhivin O."/>
            <person name="Bayer E.A."/>
            <person name="Brown S.D."/>
        </authorList>
    </citation>
    <scope>NUCLEOTIDE SEQUENCE [LARGE SCALE GENOMIC DNA]</scope>
    <source>
        <strain evidence="4">DSM 2933</strain>
    </source>
</reference>
<dbReference type="AlphaFoldDB" id="A0A0L6JRF8"/>
<dbReference type="InterPro" id="IPR023914">
    <property type="entry name" value="Pyrrolys_PylD"/>
</dbReference>
<dbReference type="InterPro" id="IPR036291">
    <property type="entry name" value="NAD(P)-bd_dom_sf"/>
</dbReference>
<dbReference type="EMBL" id="LGTC01000001">
    <property type="protein sequence ID" value="KNY27977.1"/>
    <property type="molecule type" value="Genomic_DNA"/>
</dbReference>
<dbReference type="SUPFAM" id="SSF51735">
    <property type="entry name" value="NAD(P)-binding Rossmann-fold domains"/>
    <property type="match status" value="1"/>
</dbReference>
<comment type="caution">
    <text evidence="3">The sequence shown here is derived from an EMBL/GenBank/DDBJ whole genome shotgun (WGS) entry which is preliminary data.</text>
</comment>
<sequence length="273" mass="29548">MTLLKEKDICEVSKNLMSYNKELITKTGTDLAGIALHATGIYEKYYNSYKVNSHIAVVPVSCGDGVINGFCETIKDIINILGFSSYVTSEKDISGIEEAYQRMADVIFIADDEKFIALNTLSRKVVDNGDATGRGYAAALDLVAGGIRDKEVLLIGAGPVGIGAAAFLDMKGAKISVYDIDKEKAKSLKKHIENIKIVKELDKVLPNFDFVLDATPAAGIIKETAVNERMIIAAPGIPLGIESTCVESLSHRIIHDVLEIGVATMLFHALHDF</sequence>
<dbReference type="InterPro" id="IPR048757">
    <property type="entry name" value="PylD_N"/>
</dbReference>
<keyword evidence="4" id="KW-1185">Reference proteome</keyword>
<dbReference type="Gene3D" id="3.40.50.720">
    <property type="entry name" value="NAD(P)-binding Rossmann-like Domain"/>
    <property type="match status" value="1"/>
</dbReference>
<dbReference type="PATRIC" id="fig|398512.5.peg.3407"/>
<proteinExistence type="predicted"/>
<dbReference type="OrthoDB" id="5418995at2"/>
<dbReference type="RefSeq" id="WP_036939012.1">
    <property type="nucleotide sequence ID" value="NZ_JQKC01000008.1"/>
</dbReference>
<dbReference type="eggNOG" id="COG0373">
    <property type="taxonomic scope" value="Bacteria"/>
</dbReference>
<evidence type="ECO:0000313" key="3">
    <source>
        <dbReference type="EMBL" id="KNY27977.1"/>
    </source>
</evidence>
<dbReference type="Pfam" id="PF21455">
    <property type="entry name" value="PylD_N"/>
    <property type="match status" value="1"/>
</dbReference>
<evidence type="ECO:0000259" key="1">
    <source>
        <dbReference type="Pfam" id="PF01488"/>
    </source>
</evidence>
<dbReference type="InterPro" id="IPR006151">
    <property type="entry name" value="Shikm_DH/Glu-tRNA_Rdtase"/>
</dbReference>
<evidence type="ECO:0000259" key="2">
    <source>
        <dbReference type="Pfam" id="PF21455"/>
    </source>
</evidence>
<dbReference type="Gene3D" id="3.40.50.12150">
    <property type="match status" value="1"/>
</dbReference>
<dbReference type="NCBIfam" id="TIGR03911">
    <property type="entry name" value="pyrrolys_PylD"/>
    <property type="match status" value="1"/>
</dbReference>
<evidence type="ECO:0000313" key="4">
    <source>
        <dbReference type="Proteomes" id="UP000036923"/>
    </source>
</evidence>
<gene>
    <name evidence="3" type="ORF">Bccel_3248</name>
</gene>
<organism evidence="3 4">
    <name type="scientific">Pseudobacteroides cellulosolvens ATCC 35603 = DSM 2933</name>
    <dbReference type="NCBI Taxonomy" id="398512"/>
    <lineage>
        <taxon>Bacteria</taxon>
        <taxon>Bacillati</taxon>
        <taxon>Bacillota</taxon>
        <taxon>Clostridia</taxon>
        <taxon>Eubacteriales</taxon>
        <taxon>Oscillospiraceae</taxon>
        <taxon>Pseudobacteroides</taxon>
    </lineage>
</organism>
<feature type="domain" description="Quinate/shikimate 5-dehydrogenase/glutamyl-tRNA reductase" evidence="1">
    <location>
        <begin position="145"/>
        <end position="229"/>
    </location>
</feature>
<dbReference type="STRING" id="398512.Bccel_3248"/>